<proteinExistence type="predicted"/>
<comment type="caution">
    <text evidence="2">The sequence shown here is derived from an EMBL/GenBank/DDBJ whole genome shotgun (WGS) entry which is preliminary data.</text>
</comment>
<accession>X1CA83</accession>
<reference evidence="2" key="1">
    <citation type="journal article" date="2014" name="Front. Microbiol.">
        <title>High frequency of phylogenetically diverse reductive dehalogenase-homologous genes in deep subseafloor sedimentary metagenomes.</title>
        <authorList>
            <person name="Kawai M."/>
            <person name="Futagami T."/>
            <person name="Toyoda A."/>
            <person name="Takaki Y."/>
            <person name="Nishi S."/>
            <person name="Hori S."/>
            <person name="Arai W."/>
            <person name="Tsubouchi T."/>
            <person name="Morono Y."/>
            <person name="Uchiyama I."/>
            <person name="Ito T."/>
            <person name="Fujiyama A."/>
            <person name="Inagaki F."/>
            <person name="Takami H."/>
        </authorList>
    </citation>
    <scope>NUCLEOTIDE SEQUENCE</scope>
    <source>
        <strain evidence="2">Expedition CK06-06</strain>
    </source>
</reference>
<feature type="non-terminal residue" evidence="2">
    <location>
        <position position="41"/>
    </location>
</feature>
<feature type="transmembrane region" description="Helical" evidence="1">
    <location>
        <begin position="12"/>
        <end position="36"/>
    </location>
</feature>
<evidence type="ECO:0000256" key="1">
    <source>
        <dbReference type="SAM" id="Phobius"/>
    </source>
</evidence>
<evidence type="ECO:0000313" key="2">
    <source>
        <dbReference type="EMBL" id="GAH05026.1"/>
    </source>
</evidence>
<organism evidence="2">
    <name type="scientific">marine sediment metagenome</name>
    <dbReference type="NCBI Taxonomy" id="412755"/>
    <lineage>
        <taxon>unclassified sequences</taxon>
        <taxon>metagenomes</taxon>
        <taxon>ecological metagenomes</taxon>
    </lineage>
</organism>
<name>X1CA83_9ZZZZ</name>
<dbReference type="EMBL" id="BART01021969">
    <property type="protein sequence ID" value="GAH05026.1"/>
    <property type="molecule type" value="Genomic_DNA"/>
</dbReference>
<keyword evidence="1" id="KW-0812">Transmembrane</keyword>
<gene>
    <name evidence="2" type="ORF">S01H4_40364</name>
</gene>
<dbReference type="AlphaFoldDB" id="X1CA83"/>
<protein>
    <submittedName>
        <fullName evidence="2">Uncharacterized protein</fullName>
    </submittedName>
</protein>
<sequence>MPLALVGSTLQAWYTTAGVSLMTIGALTLVGMPYVYKFLWA</sequence>
<keyword evidence="1" id="KW-1133">Transmembrane helix</keyword>
<keyword evidence="1" id="KW-0472">Membrane</keyword>